<comment type="caution">
    <text evidence="9">The sequence shown here is derived from an EMBL/GenBank/DDBJ whole genome shotgun (WGS) entry which is preliminary data.</text>
</comment>
<keyword evidence="2" id="KW-0964">Secreted</keyword>
<evidence type="ECO:0000256" key="7">
    <source>
        <dbReference type="ARBA" id="ARBA00023326"/>
    </source>
</evidence>
<comment type="subcellular location">
    <subcellularLocation>
        <location evidence="1">Secreted</location>
    </subcellularLocation>
</comment>
<keyword evidence="5" id="KW-0378">Hydrolase</keyword>
<reference evidence="9 10" key="1">
    <citation type="submission" date="2024-06" db="EMBL/GenBank/DDBJ databases">
        <title>The Natural Products Discovery Center: Release of the First 8490 Sequenced Strains for Exploring Actinobacteria Biosynthetic Diversity.</title>
        <authorList>
            <person name="Kalkreuter E."/>
            <person name="Kautsar S.A."/>
            <person name="Yang D."/>
            <person name="Bader C.D."/>
            <person name="Teijaro C.N."/>
            <person name="Fluegel L."/>
            <person name="Davis C.M."/>
            <person name="Simpson J.R."/>
            <person name="Lauterbach L."/>
            <person name="Steele A.D."/>
            <person name="Gui C."/>
            <person name="Meng S."/>
            <person name="Li G."/>
            <person name="Viehrig K."/>
            <person name="Ye F."/>
            <person name="Su P."/>
            <person name="Kiefer A.F."/>
            <person name="Nichols A."/>
            <person name="Cepeda A.J."/>
            <person name="Yan W."/>
            <person name="Fan B."/>
            <person name="Jiang Y."/>
            <person name="Adhikari A."/>
            <person name="Zheng C.-J."/>
            <person name="Schuster L."/>
            <person name="Cowan T.M."/>
            <person name="Smanski M.J."/>
            <person name="Chevrette M.G."/>
            <person name="De Carvalho L.P.S."/>
            <person name="Shen B."/>
        </authorList>
    </citation>
    <scope>NUCLEOTIDE SEQUENCE [LARGE SCALE GENOMIC DNA]</scope>
    <source>
        <strain evidence="9 10">NPDC050403</strain>
    </source>
</reference>
<sequence length="347" mass="36491">MFENNVAIVDVPIARRHRSVGHGLRALTTVAMKVVCVASFVVAAGGVAHADTPEPAPVPSAGCGRPVPVQGATTVKFQGTEKSGQYRQNVPAGANRPLPLVLALHGLLENIDIAELGSGLGEYGYRNGFITITPQLDRLGPAQWEFGPDSADITWLSQVLTRVESTLCVDLRRVFVTGLSMGAFATSSLGCRFADRIAAIAPVSGLRDFSWCRPARPVPVIAFHGTDDAIVPYAGQSNSGSASGSGAGDENTSASPRAVTDNAAAWARRDGCTGAPVRTTIAADVVVDRYSCPTGIDVHLYSIVGGGHIWPGTDSPLYPSFIVGQNTNSISATALIWDFFRSHPIRD</sequence>
<dbReference type="RefSeq" id="WP_357782168.1">
    <property type="nucleotide sequence ID" value="NZ_JBFAKC010000004.1"/>
</dbReference>
<evidence type="ECO:0000256" key="6">
    <source>
        <dbReference type="ARBA" id="ARBA00023277"/>
    </source>
</evidence>
<feature type="region of interest" description="Disordered" evidence="8">
    <location>
        <begin position="234"/>
        <end position="255"/>
    </location>
</feature>
<evidence type="ECO:0000256" key="4">
    <source>
        <dbReference type="ARBA" id="ARBA00022729"/>
    </source>
</evidence>
<organism evidence="9 10">
    <name type="scientific">Nocardia aurea</name>
    <dbReference type="NCBI Taxonomy" id="2144174"/>
    <lineage>
        <taxon>Bacteria</taxon>
        <taxon>Bacillati</taxon>
        <taxon>Actinomycetota</taxon>
        <taxon>Actinomycetes</taxon>
        <taxon>Mycobacteriales</taxon>
        <taxon>Nocardiaceae</taxon>
        <taxon>Nocardia</taxon>
    </lineage>
</organism>
<evidence type="ECO:0000313" key="10">
    <source>
        <dbReference type="Proteomes" id="UP001551695"/>
    </source>
</evidence>
<protein>
    <recommendedName>
        <fullName evidence="11">Polyhydroxybutyrate depolymerase</fullName>
    </recommendedName>
</protein>
<evidence type="ECO:0000256" key="2">
    <source>
        <dbReference type="ARBA" id="ARBA00022525"/>
    </source>
</evidence>
<evidence type="ECO:0008006" key="11">
    <source>
        <dbReference type="Google" id="ProtNLM"/>
    </source>
</evidence>
<dbReference type="InterPro" id="IPR029058">
    <property type="entry name" value="AB_hydrolase_fold"/>
</dbReference>
<evidence type="ECO:0000256" key="1">
    <source>
        <dbReference type="ARBA" id="ARBA00004613"/>
    </source>
</evidence>
<keyword evidence="6" id="KW-0119">Carbohydrate metabolism</keyword>
<gene>
    <name evidence="9" type="ORF">AB0I48_10515</name>
</gene>
<keyword evidence="4" id="KW-0732">Signal</keyword>
<evidence type="ECO:0000313" key="9">
    <source>
        <dbReference type="EMBL" id="MEV0707987.1"/>
    </source>
</evidence>
<feature type="compositionally biased region" description="Low complexity" evidence="8">
    <location>
        <begin position="234"/>
        <end position="244"/>
    </location>
</feature>
<dbReference type="PANTHER" id="PTHR38050">
    <property type="match status" value="1"/>
</dbReference>
<dbReference type="InterPro" id="IPR043595">
    <property type="entry name" value="FaeB/C/D"/>
</dbReference>
<dbReference type="PANTHER" id="PTHR38050:SF2">
    <property type="entry name" value="FERULOYL ESTERASE C-RELATED"/>
    <property type="match status" value="1"/>
</dbReference>
<name>A0ABV3FRD2_9NOCA</name>
<dbReference type="EMBL" id="JBFAKC010000004">
    <property type="protein sequence ID" value="MEV0707987.1"/>
    <property type="molecule type" value="Genomic_DNA"/>
</dbReference>
<evidence type="ECO:0000256" key="8">
    <source>
        <dbReference type="SAM" id="MobiDB-lite"/>
    </source>
</evidence>
<dbReference type="Proteomes" id="UP001551695">
    <property type="component" value="Unassembled WGS sequence"/>
</dbReference>
<dbReference type="Gene3D" id="3.40.50.1820">
    <property type="entry name" value="alpha/beta hydrolase"/>
    <property type="match status" value="1"/>
</dbReference>
<accession>A0ABV3FRD2</accession>
<keyword evidence="7" id="KW-0624">Polysaccharide degradation</keyword>
<proteinExistence type="predicted"/>
<evidence type="ECO:0000256" key="3">
    <source>
        <dbReference type="ARBA" id="ARBA00022651"/>
    </source>
</evidence>
<dbReference type="SUPFAM" id="SSF53474">
    <property type="entry name" value="alpha/beta-Hydrolases"/>
    <property type="match status" value="1"/>
</dbReference>
<keyword evidence="3" id="KW-0858">Xylan degradation</keyword>
<evidence type="ECO:0000256" key="5">
    <source>
        <dbReference type="ARBA" id="ARBA00022801"/>
    </source>
</evidence>
<keyword evidence="10" id="KW-1185">Reference proteome</keyword>